<reference evidence="2" key="1">
    <citation type="journal article" date="2008" name="Nat. Genet.">
        <title>The Pristionchus pacificus genome provides a unique perspective on nematode lifestyle and parasitism.</title>
        <authorList>
            <person name="Dieterich C."/>
            <person name="Clifton S.W."/>
            <person name="Schuster L.N."/>
            <person name="Chinwalla A."/>
            <person name="Delehaunty K."/>
            <person name="Dinkelacker I."/>
            <person name="Fulton L."/>
            <person name="Fulton R."/>
            <person name="Godfrey J."/>
            <person name="Minx P."/>
            <person name="Mitreva M."/>
            <person name="Roeseler W."/>
            <person name="Tian H."/>
            <person name="Witte H."/>
            <person name="Yang S.P."/>
            <person name="Wilson R.K."/>
            <person name="Sommer R.J."/>
        </authorList>
    </citation>
    <scope>NUCLEOTIDE SEQUENCE [LARGE SCALE GENOMIC DNA]</scope>
    <source>
        <strain evidence="2">PS312</strain>
    </source>
</reference>
<dbReference type="EnsemblMetazoa" id="PPA05064.1">
    <property type="protein sequence ID" value="PPA05064.1"/>
    <property type="gene ID" value="WBGene00094618"/>
</dbReference>
<accession>A0A454Y4K5</accession>
<organism evidence="1 2">
    <name type="scientific">Pristionchus pacificus</name>
    <name type="common">Parasitic nematode worm</name>
    <dbReference type="NCBI Taxonomy" id="54126"/>
    <lineage>
        <taxon>Eukaryota</taxon>
        <taxon>Metazoa</taxon>
        <taxon>Ecdysozoa</taxon>
        <taxon>Nematoda</taxon>
        <taxon>Chromadorea</taxon>
        <taxon>Rhabditida</taxon>
        <taxon>Rhabditina</taxon>
        <taxon>Diplogasteromorpha</taxon>
        <taxon>Diplogasteroidea</taxon>
        <taxon>Neodiplogasteridae</taxon>
        <taxon>Pristionchus</taxon>
    </lineage>
</organism>
<evidence type="ECO:0000313" key="1">
    <source>
        <dbReference type="EnsemblMetazoa" id="PPA05064.1"/>
    </source>
</evidence>
<name>A0A454Y4K5_PRIPA</name>
<protein>
    <submittedName>
        <fullName evidence="1">Uncharacterized protein</fullName>
    </submittedName>
</protein>
<accession>A0A8R1Y7C5</accession>
<dbReference type="PANTHER" id="PTHR34721:SF3">
    <property type="entry name" value="ACTIVIN_RECP DOMAIN-CONTAINING PROTEIN-RELATED"/>
    <property type="match status" value="1"/>
</dbReference>
<dbReference type="PANTHER" id="PTHR34721">
    <property type="entry name" value="PROTEIN CBG09734"/>
    <property type="match status" value="1"/>
</dbReference>
<dbReference type="InterPro" id="IPR045860">
    <property type="entry name" value="Snake_toxin-like_sf"/>
</dbReference>
<dbReference type="AlphaFoldDB" id="A0A454Y4K5"/>
<evidence type="ECO:0000313" key="2">
    <source>
        <dbReference type="Proteomes" id="UP000005239"/>
    </source>
</evidence>
<dbReference type="SUPFAM" id="SSF57302">
    <property type="entry name" value="Snake toxin-like"/>
    <property type="match status" value="1"/>
</dbReference>
<proteinExistence type="predicted"/>
<keyword evidence="2" id="KW-1185">Reference proteome</keyword>
<reference evidence="1" key="2">
    <citation type="submission" date="2022-06" db="UniProtKB">
        <authorList>
            <consortium name="EnsemblMetazoa"/>
        </authorList>
    </citation>
    <scope>IDENTIFICATION</scope>
    <source>
        <strain evidence="1">PS312</strain>
    </source>
</reference>
<dbReference type="Proteomes" id="UP000005239">
    <property type="component" value="Unassembled WGS sequence"/>
</dbReference>
<gene>
    <name evidence="1" type="primary">WBGene00094618</name>
</gene>
<sequence length="103" mass="10726">MRSVLLLLLAVPCAIAIECYTGVGNGAAGIYGTEFCGNTDFCLKQDVGYVITKGCGYGLCYQPGCDYSRGICCCYGDFCNSATGTSLVITAFAAAAAALWNLF</sequence>